<proteinExistence type="inferred from homology"/>
<accession>A0A9E4NHT7</accession>
<dbReference type="GO" id="GO:0005198">
    <property type="term" value="F:structural molecule activity"/>
    <property type="evidence" value="ECO:0007669"/>
    <property type="project" value="UniProtKB-UniRule"/>
</dbReference>
<dbReference type="GO" id="GO:0003774">
    <property type="term" value="F:cytoskeletal motor activity"/>
    <property type="evidence" value="ECO:0007669"/>
    <property type="project" value="InterPro"/>
</dbReference>
<evidence type="ECO:0000256" key="5">
    <source>
        <dbReference type="HAMAP-Rule" id="MF_00724"/>
    </source>
</evidence>
<dbReference type="EMBL" id="JAEPCR010000005">
    <property type="protein sequence ID" value="MCG7977045.1"/>
    <property type="molecule type" value="Genomic_DNA"/>
</dbReference>
<dbReference type="Proteomes" id="UP000886674">
    <property type="component" value="Unassembled WGS sequence"/>
</dbReference>
<organism evidence="6 7">
    <name type="scientific">Candidatus Thiodiazotropha taylori</name>
    <dbReference type="NCBI Taxonomy" id="2792791"/>
    <lineage>
        <taxon>Bacteria</taxon>
        <taxon>Pseudomonadati</taxon>
        <taxon>Pseudomonadota</taxon>
        <taxon>Gammaproteobacteria</taxon>
        <taxon>Chromatiales</taxon>
        <taxon>Sedimenticolaceae</taxon>
        <taxon>Candidatus Thiodiazotropha</taxon>
    </lineage>
</organism>
<comment type="similarity">
    <text evidence="2 5">Belongs to the FliE family.</text>
</comment>
<dbReference type="GO" id="GO:0071973">
    <property type="term" value="P:bacterial-type flagellum-dependent cell motility"/>
    <property type="evidence" value="ECO:0007669"/>
    <property type="project" value="InterPro"/>
</dbReference>
<sequence length="101" mass="11368">MSVETVSFIKPLEAIDFGSGLEATGVQGTGDFAAWFDNQMSELNEQINTSEVELRRLATGETNNIHHVMLSLEKAKLSFQLMMQVRNKALEAYQDVMRMQV</sequence>
<evidence type="ECO:0000313" key="7">
    <source>
        <dbReference type="Proteomes" id="UP000886674"/>
    </source>
</evidence>
<name>A0A9E4NHT7_9GAMM</name>
<dbReference type="NCBIfam" id="TIGR00205">
    <property type="entry name" value="fliE"/>
    <property type="match status" value="1"/>
</dbReference>
<comment type="subcellular location">
    <subcellularLocation>
        <location evidence="1 5">Bacterial flagellum basal body</location>
    </subcellularLocation>
</comment>
<comment type="caution">
    <text evidence="6">The sequence shown here is derived from an EMBL/GenBank/DDBJ whole genome shotgun (WGS) entry which is preliminary data.</text>
</comment>
<evidence type="ECO:0000256" key="1">
    <source>
        <dbReference type="ARBA" id="ARBA00004117"/>
    </source>
</evidence>
<dbReference type="PANTHER" id="PTHR34653:SF1">
    <property type="entry name" value="FLAGELLAR HOOK-BASAL BODY COMPLEX PROTEIN FLIE"/>
    <property type="match status" value="1"/>
</dbReference>
<keyword evidence="6" id="KW-0966">Cell projection</keyword>
<dbReference type="Pfam" id="PF02049">
    <property type="entry name" value="FliE"/>
    <property type="match status" value="1"/>
</dbReference>
<evidence type="ECO:0000256" key="3">
    <source>
        <dbReference type="ARBA" id="ARBA00018024"/>
    </source>
</evidence>
<evidence type="ECO:0000256" key="4">
    <source>
        <dbReference type="ARBA" id="ARBA00023143"/>
    </source>
</evidence>
<keyword evidence="6" id="KW-0282">Flagellum</keyword>
<dbReference type="PRINTS" id="PR01006">
    <property type="entry name" value="FLGHOOKFLIE"/>
</dbReference>
<keyword evidence="4 5" id="KW-0975">Bacterial flagellum</keyword>
<protein>
    <recommendedName>
        <fullName evidence="3 5">Flagellar hook-basal body complex protein FliE</fullName>
    </recommendedName>
</protein>
<dbReference type="PANTHER" id="PTHR34653">
    <property type="match status" value="1"/>
</dbReference>
<dbReference type="InterPro" id="IPR001624">
    <property type="entry name" value="FliE"/>
</dbReference>
<reference evidence="6" key="1">
    <citation type="journal article" date="2021" name="Proc. Natl. Acad. Sci. U.S.A.">
        <title>Global biogeography of chemosynthetic symbionts reveals both localized and globally distributed symbiont groups. .</title>
        <authorList>
            <person name="Osvatic J.T."/>
            <person name="Wilkins L.G.E."/>
            <person name="Leibrecht L."/>
            <person name="Leray M."/>
            <person name="Zauner S."/>
            <person name="Polzin J."/>
            <person name="Camacho Y."/>
            <person name="Gros O."/>
            <person name="van Gils J.A."/>
            <person name="Eisen J.A."/>
            <person name="Petersen J.M."/>
            <person name="Yuen B."/>
        </authorList>
    </citation>
    <scope>NUCLEOTIDE SEQUENCE</scope>
    <source>
        <strain evidence="6">MAGclacostrist055</strain>
    </source>
</reference>
<dbReference type="AlphaFoldDB" id="A0A9E4NHT7"/>
<keyword evidence="6" id="KW-0969">Cilium</keyword>
<evidence type="ECO:0000256" key="2">
    <source>
        <dbReference type="ARBA" id="ARBA00009272"/>
    </source>
</evidence>
<dbReference type="GO" id="GO:0009425">
    <property type="term" value="C:bacterial-type flagellum basal body"/>
    <property type="evidence" value="ECO:0007669"/>
    <property type="project" value="UniProtKB-SubCell"/>
</dbReference>
<dbReference type="HAMAP" id="MF_00724">
    <property type="entry name" value="FliE"/>
    <property type="match status" value="1"/>
</dbReference>
<gene>
    <name evidence="5 6" type="primary">fliE</name>
    <name evidence="6" type="ORF">JAY77_02710</name>
</gene>
<evidence type="ECO:0000313" key="6">
    <source>
        <dbReference type="EMBL" id="MCG7977045.1"/>
    </source>
</evidence>